<dbReference type="Pfam" id="PF13577">
    <property type="entry name" value="SnoaL_4"/>
    <property type="match status" value="1"/>
</dbReference>
<dbReference type="InterPro" id="IPR032710">
    <property type="entry name" value="NTF2-like_dom_sf"/>
</dbReference>
<protein>
    <submittedName>
        <fullName evidence="2">Nuclear transport factor 2 family protein</fullName>
    </submittedName>
</protein>
<evidence type="ECO:0000313" key="3">
    <source>
        <dbReference type="Proteomes" id="UP001166571"/>
    </source>
</evidence>
<dbReference type="Proteomes" id="UP001166571">
    <property type="component" value="Unassembled WGS sequence"/>
</dbReference>
<dbReference type="Gene3D" id="3.10.450.50">
    <property type="match status" value="1"/>
</dbReference>
<dbReference type="EMBL" id="JAILXK010000002">
    <property type="protein sequence ID" value="MBY4638302.1"/>
    <property type="molecule type" value="Genomic_DNA"/>
</dbReference>
<gene>
    <name evidence="2" type="ORF">K5P26_14240</name>
</gene>
<reference evidence="2" key="1">
    <citation type="submission" date="2021-08" db="EMBL/GenBank/DDBJ databases">
        <title>Sphingopyxis panaciterrulae sp. nov., isolated from the surface water of the Yellow Sea.</title>
        <authorList>
            <person name="Gao Z."/>
            <person name="Zhang D."/>
            <person name="Zhang A."/>
        </authorList>
    </citation>
    <scope>NUCLEOTIDE SEQUENCE</scope>
    <source>
        <strain evidence="2">XHP0097</strain>
    </source>
</reference>
<name>A0ABS7MH00_9SPHN</name>
<organism evidence="2 3">
    <name type="scientific">Sphingopyxis jiangsuensis</name>
    <dbReference type="NCBI Taxonomy" id="2871171"/>
    <lineage>
        <taxon>Bacteria</taxon>
        <taxon>Pseudomonadati</taxon>
        <taxon>Pseudomonadota</taxon>
        <taxon>Alphaproteobacteria</taxon>
        <taxon>Sphingomonadales</taxon>
        <taxon>Sphingomonadaceae</taxon>
        <taxon>Sphingopyxis</taxon>
    </lineage>
</organism>
<keyword evidence="3" id="KW-1185">Reference proteome</keyword>
<sequence>MAVAIAYASALDAREWTAFRALFGANVTIDYSAIGSLKADVSSDEWTARCRLLEAFGATAHRLSNLQASVEGKQAEVAAIVDAAHFIRDGEDELMGNLIGRYRFRLQRGERWSIVGVTLSVAGYPAGRAAFDRVFALARTRFAQGASA</sequence>
<dbReference type="InterPro" id="IPR037401">
    <property type="entry name" value="SnoaL-like"/>
</dbReference>
<feature type="domain" description="SnoaL-like" evidence="1">
    <location>
        <begin position="6"/>
        <end position="114"/>
    </location>
</feature>
<proteinExistence type="predicted"/>
<accession>A0ABS7MH00</accession>
<dbReference type="SUPFAM" id="SSF54427">
    <property type="entry name" value="NTF2-like"/>
    <property type="match status" value="1"/>
</dbReference>
<evidence type="ECO:0000259" key="1">
    <source>
        <dbReference type="Pfam" id="PF13577"/>
    </source>
</evidence>
<evidence type="ECO:0000313" key="2">
    <source>
        <dbReference type="EMBL" id="MBY4638302.1"/>
    </source>
</evidence>
<comment type="caution">
    <text evidence="2">The sequence shown here is derived from an EMBL/GenBank/DDBJ whole genome shotgun (WGS) entry which is preliminary data.</text>
</comment>